<reference evidence="1" key="1">
    <citation type="submission" date="2018-05" db="EMBL/GenBank/DDBJ databases">
        <authorList>
            <person name="Lanie J.A."/>
            <person name="Ng W.-L."/>
            <person name="Kazmierczak K.M."/>
            <person name="Andrzejewski T.M."/>
            <person name="Davidsen T.M."/>
            <person name="Wayne K.J."/>
            <person name="Tettelin H."/>
            <person name="Glass J.I."/>
            <person name="Rusch D."/>
            <person name="Podicherti R."/>
            <person name="Tsui H.-C.T."/>
            <person name="Winkler M.E."/>
        </authorList>
    </citation>
    <scope>NUCLEOTIDE SEQUENCE</scope>
</reference>
<proteinExistence type="predicted"/>
<dbReference type="AlphaFoldDB" id="A0A381Z5L1"/>
<evidence type="ECO:0000313" key="1">
    <source>
        <dbReference type="EMBL" id="SVA84510.1"/>
    </source>
</evidence>
<dbReference type="PROSITE" id="PS51353">
    <property type="entry name" value="ARSC"/>
    <property type="match status" value="1"/>
</dbReference>
<dbReference type="PANTHER" id="PTHR30041:SF8">
    <property type="entry name" value="PROTEIN YFFB"/>
    <property type="match status" value="1"/>
</dbReference>
<dbReference type="CDD" id="cd03036">
    <property type="entry name" value="ArsC_like"/>
    <property type="match status" value="1"/>
</dbReference>
<dbReference type="InterPro" id="IPR006660">
    <property type="entry name" value="Arsenate_reductase-like"/>
</dbReference>
<protein>
    <recommendedName>
        <fullName evidence="2">Glutaredoxin domain-containing protein</fullName>
    </recommendedName>
</protein>
<dbReference type="InterPro" id="IPR036249">
    <property type="entry name" value="Thioredoxin-like_sf"/>
</dbReference>
<dbReference type="EMBL" id="UINC01020029">
    <property type="protein sequence ID" value="SVA84510.1"/>
    <property type="molecule type" value="Genomic_DNA"/>
</dbReference>
<dbReference type="InterPro" id="IPR006504">
    <property type="entry name" value="Tscrpt_reg_Spx/MgsR"/>
</dbReference>
<dbReference type="SUPFAM" id="SSF52833">
    <property type="entry name" value="Thioredoxin-like"/>
    <property type="match status" value="1"/>
</dbReference>
<sequence length="118" mass="13551">MKLKVYVYKSCDTCRKAKKHLDKMGLKYELIPIREQPPTKVELRTMLAIYDGNIRKLFNTSGGDYKALNLKEKLTNMTDEEAIKLLSENGNLVKRPFAIAGNQGIVGFREEEWSKRLG</sequence>
<name>A0A381Z5L1_9ZZZZ</name>
<evidence type="ECO:0008006" key="2">
    <source>
        <dbReference type="Google" id="ProtNLM"/>
    </source>
</evidence>
<dbReference type="NCBIfam" id="TIGR01617">
    <property type="entry name" value="arsC_related"/>
    <property type="match status" value="1"/>
</dbReference>
<gene>
    <name evidence="1" type="ORF">METZ01_LOCUS137364</name>
</gene>
<dbReference type="PANTHER" id="PTHR30041">
    <property type="entry name" value="ARSENATE REDUCTASE"/>
    <property type="match status" value="1"/>
</dbReference>
<dbReference type="Pfam" id="PF03960">
    <property type="entry name" value="ArsC"/>
    <property type="match status" value="1"/>
</dbReference>
<organism evidence="1">
    <name type="scientific">marine metagenome</name>
    <dbReference type="NCBI Taxonomy" id="408172"/>
    <lineage>
        <taxon>unclassified sequences</taxon>
        <taxon>metagenomes</taxon>
        <taxon>ecological metagenomes</taxon>
    </lineage>
</organism>
<accession>A0A381Z5L1</accession>
<dbReference type="Gene3D" id="3.40.30.10">
    <property type="entry name" value="Glutaredoxin"/>
    <property type="match status" value="1"/>
</dbReference>